<keyword evidence="3" id="KW-1185">Reference proteome</keyword>
<name>A0AAU9TC15_EUPED</name>
<accession>A0AAU9TC15</accession>
<dbReference type="InterPro" id="IPR000477">
    <property type="entry name" value="RT_dom"/>
</dbReference>
<proteinExistence type="predicted"/>
<evidence type="ECO:0000313" key="2">
    <source>
        <dbReference type="EMBL" id="CAH2084631.1"/>
    </source>
</evidence>
<evidence type="ECO:0000313" key="3">
    <source>
        <dbReference type="Proteomes" id="UP001153954"/>
    </source>
</evidence>
<reference evidence="2" key="1">
    <citation type="submission" date="2022-03" db="EMBL/GenBank/DDBJ databases">
        <authorList>
            <person name="Tunstrom K."/>
        </authorList>
    </citation>
    <scope>NUCLEOTIDE SEQUENCE</scope>
</reference>
<dbReference type="Proteomes" id="UP001153954">
    <property type="component" value="Unassembled WGS sequence"/>
</dbReference>
<evidence type="ECO:0000259" key="1">
    <source>
        <dbReference type="PROSITE" id="PS50878"/>
    </source>
</evidence>
<dbReference type="PROSITE" id="PS50878">
    <property type="entry name" value="RT_POL"/>
    <property type="match status" value="1"/>
</dbReference>
<organism evidence="2 3">
    <name type="scientific">Euphydryas editha</name>
    <name type="common">Edith's checkerspot</name>
    <dbReference type="NCBI Taxonomy" id="104508"/>
    <lineage>
        <taxon>Eukaryota</taxon>
        <taxon>Metazoa</taxon>
        <taxon>Ecdysozoa</taxon>
        <taxon>Arthropoda</taxon>
        <taxon>Hexapoda</taxon>
        <taxon>Insecta</taxon>
        <taxon>Pterygota</taxon>
        <taxon>Neoptera</taxon>
        <taxon>Endopterygota</taxon>
        <taxon>Lepidoptera</taxon>
        <taxon>Glossata</taxon>
        <taxon>Ditrysia</taxon>
        <taxon>Papilionoidea</taxon>
        <taxon>Nymphalidae</taxon>
        <taxon>Nymphalinae</taxon>
        <taxon>Euphydryas</taxon>
    </lineage>
</organism>
<dbReference type="InterPro" id="IPR043502">
    <property type="entry name" value="DNA/RNA_pol_sf"/>
</dbReference>
<gene>
    <name evidence="2" type="ORF">EEDITHA_LOCUS1182</name>
</gene>
<protein>
    <recommendedName>
        <fullName evidence="1">Reverse transcriptase domain-containing protein</fullName>
    </recommendedName>
</protein>
<comment type="caution">
    <text evidence="2">The sequence shown here is derived from an EMBL/GenBank/DDBJ whole genome shotgun (WGS) entry which is preliminary data.</text>
</comment>
<feature type="domain" description="Reverse transcriptase" evidence="1">
    <location>
        <begin position="1"/>
        <end position="183"/>
    </location>
</feature>
<dbReference type="GO" id="GO:0071897">
    <property type="term" value="P:DNA biosynthetic process"/>
    <property type="evidence" value="ECO:0007669"/>
    <property type="project" value="UniProtKB-ARBA"/>
</dbReference>
<dbReference type="AlphaFoldDB" id="A0AAU9TC15"/>
<dbReference type="SUPFAM" id="SSF56672">
    <property type="entry name" value="DNA/RNA polymerases"/>
    <property type="match status" value="1"/>
</dbReference>
<sequence length="406" mass="46127">MSSEDAVSSFTEGLVTHIDNKRKCYGIFLDLSKAFDTVSVPILLTKLESIGVRGIGLDLFTSYLTNRTQIVKIGYVVSNEQPVCYGVPQGSILGPTLFLVYIDQLCRLSLQNCNVYTYADDTALLVHGNNWENAKKCAENALHMVKIWLDNNLLTLNLDKTIVVRFHLTKANESQNMDTGITIHTCQNYVSGQCGCRALQSVESVKYLGIHLDERLSWRVQIETTISRVRRLIYIFKNLRNSADSRTIHTIYMGLCQSIISHCISIWGGANKTLMLKLERAQRAVLKVMTRKKRTFPTAKLYSECKVLTVRQLAITRMVLRRHSSLKNNRQSAVRRQGAGRVCPLVKCRTAWAKQSYIALSAVLYNKINKETNIHSLTKYEAKKLTEKYLLSIGYDETEELLKYLP</sequence>
<dbReference type="EMBL" id="CAKOGL010000003">
    <property type="protein sequence ID" value="CAH2084631.1"/>
    <property type="molecule type" value="Genomic_DNA"/>
</dbReference>
<dbReference type="PANTHER" id="PTHR33332">
    <property type="entry name" value="REVERSE TRANSCRIPTASE DOMAIN-CONTAINING PROTEIN"/>
    <property type="match status" value="1"/>
</dbReference>
<dbReference type="Pfam" id="PF00078">
    <property type="entry name" value="RVT_1"/>
    <property type="match status" value="1"/>
</dbReference>